<proteinExistence type="predicted"/>
<dbReference type="AlphaFoldDB" id="A0A2Z5J869"/>
<dbReference type="EMBL" id="CP027306">
    <property type="protein sequence ID" value="AXE76474.1"/>
    <property type="molecule type" value="Genomic_DNA"/>
</dbReference>
<dbReference type="Proteomes" id="UP000252698">
    <property type="component" value="Chromosome"/>
</dbReference>
<protein>
    <submittedName>
        <fullName evidence="1">Uncharacterized protein</fullName>
    </submittedName>
</protein>
<organism evidence="1 2">
    <name type="scientific">Streptomyces atratus</name>
    <dbReference type="NCBI Taxonomy" id="1893"/>
    <lineage>
        <taxon>Bacteria</taxon>
        <taxon>Bacillati</taxon>
        <taxon>Actinomycetota</taxon>
        <taxon>Actinomycetes</taxon>
        <taxon>Kitasatosporales</taxon>
        <taxon>Streptomycetaceae</taxon>
        <taxon>Streptomyces</taxon>
    </lineage>
</organism>
<evidence type="ECO:0000313" key="1">
    <source>
        <dbReference type="EMBL" id="AXE76474.1"/>
    </source>
</evidence>
<sequence length="70" mass="7723">MSAPIVVHRPAPATGGRAVTINGEIAGLAHDDSDLVEFLRRAGIYDAEHLLDDPYWIEWRGGQAHRYEPA</sequence>
<dbReference type="KEGG" id="sata:C5746_05480"/>
<gene>
    <name evidence="1" type="ORF">C5746_05480</name>
</gene>
<dbReference type="GeneID" id="95517971"/>
<evidence type="ECO:0000313" key="2">
    <source>
        <dbReference type="Proteomes" id="UP000252698"/>
    </source>
</evidence>
<reference evidence="1 2" key="1">
    <citation type="journal article" date="2018" name="Front. Microbiol.">
        <title>Genome Sequencing of Streptomyces atratus SCSIOZH16 and Activation Production of Nocardamine via Metabolic Engineering.</title>
        <authorList>
            <person name="Li Y."/>
            <person name="Zhang C."/>
            <person name="Liu C."/>
            <person name="Ju J."/>
            <person name="Ma J."/>
        </authorList>
    </citation>
    <scope>NUCLEOTIDE SEQUENCE [LARGE SCALE GENOMIC DNA]</scope>
    <source>
        <strain evidence="1 2">SCSIO_ZH16</strain>
    </source>
</reference>
<accession>A0A2Z5J869</accession>
<dbReference type="RefSeq" id="WP_114243137.1">
    <property type="nucleotide sequence ID" value="NZ_BMRN01000061.1"/>
</dbReference>
<name>A0A2Z5J869_STRAR</name>